<evidence type="ECO:0000256" key="7">
    <source>
        <dbReference type="PROSITE-ProRule" id="PRU00182"/>
    </source>
</evidence>
<dbReference type="Pfam" id="PF01479">
    <property type="entry name" value="S4"/>
    <property type="match status" value="1"/>
</dbReference>
<dbReference type="SUPFAM" id="SSF55120">
    <property type="entry name" value="Pseudouridine synthase"/>
    <property type="match status" value="1"/>
</dbReference>
<dbReference type="InterPro" id="IPR002942">
    <property type="entry name" value="S4_RNA-bd"/>
</dbReference>
<dbReference type="InterPro" id="IPR036986">
    <property type="entry name" value="S4_RNA-bd_sf"/>
</dbReference>
<organism evidence="11 12">
    <name type="scientific">OM182 bacterium MED-G24</name>
    <dbReference type="NCBI Taxonomy" id="1986255"/>
    <lineage>
        <taxon>Bacteria</taxon>
        <taxon>Pseudomonadati</taxon>
        <taxon>Pseudomonadota</taxon>
        <taxon>Gammaproteobacteria</taxon>
        <taxon>OMG group</taxon>
        <taxon>OM182 clade</taxon>
    </lineage>
</organism>
<evidence type="ECO:0000256" key="8">
    <source>
        <dbReference type="RuleBase" id="RU003887"/>
    </source>
</evidence>
<dbReference type="InterPro" id="IPR006145">
    <property type="entry name" value="PsdUridine_synth_RsuA/RluA"/>
</dbReference>
<keyword evidence="2" id="KW-0698">rRNA processing</keyword>
<comment type="function">
    <text evidence="6">Responsible for synthesis of pseudouridine from uracil-2605 in 23S ribosomal RNA.</text>
</comment>
<dbReference type="PROSITE" id="PS01149">
    <property type="entry name" value="PSI_RSU"/>
    <property type="match status" value="1"/>
</dbReference>
<accession>A0A2A5WVA2</accession>
<dbReference type="PANTHER" id="PTHR47683:SF3">
    <property type="entry name" value="RIBOSOMAL LARGE SUBUNIT PSEUDOURIDINE SYNTHASE B"/>
    <property type="match status" value="1"/>
</dbReference>
<reference evidence="11 12" key="1">
    <citation type="submission" date="2017-08" db="EMBL/GenBank/DDBJ databases">
        <title>Fine stratification of microbial communities through a metagenomic profile of the photic zone.</title>
        <authorList>
            <person name="Haro-Moreno J.M."/>
            <person name="Lopez-Perez M."/>
            <person name="De La Torre J."/>
            <person name="Picazo A."/>
            <person name="Camacho A."/>
            <person name="Rodriguez-Valera F."/>
        </authorList>
    </citation>
    <scope>NUCLEOTIDE SEQUENCE [LARGE SCALE GENOMIC DNA]</scope>
    <source>
        <strain evidence="11">MED-G24</strain>
    </source>
</reference>
<dbReference type="InterPro" id="IPR018496">
    <property type="entry name" value="PsdUridine_synth_RsuA/RluB_CS"/>
</dbReference>
<dbReference type="Gene3D" id="3.30.70.580">
    <property type="entry name" value="Pseudouridine synthase I, catalytic domain, N-terminal subdomain"/>
    <property type="match status" value="1"/>
</dbReference>
<dbReference type="FunFam" id="3.10.290.10:FF:000003">
    <property type="entry name" value="Pseudouridine synthase"/>
    <property type="match status" value="1"/>
</dbReference>
<evidence type="ECO:0000256" key="2">
    <source>
        <dbReference type="ARBA" id="ARBA00022552"/>
    </source>
</evidence>
<dbReference type="InterPro" id="IPR042092">
    <property type="entry name" value="PsdUridine_s_RsuA/RluB/E/F_cat"/>
</dbReference>
<keyword evidence="4 8" id="KW-0413">Isomerase</keyword>
<dbReference type="EMBL" id="NTKD01000015">
    <property type="protein sequence ID" value="PDH40124.1"/>
    <property type="molecule type" value="Genomic_DNA"/>
</dbReference>
<evidence type="ECO:0000256" key="3">
    <source>
        <dbReference type="ARBA" id="ARBA00022884"/>
    </source>
</evidence>
<dbReference type="GO" id="GO:0160139">
    <property type="term" value="F:23S rRNA pseudouridine(2605) synthase activity"/>
    <property type="evidence" value="ECO:0007669"/>
    <property type="project" value="UniProtKB-EC"/>
</dbReference>
<evidence type="ECO:0000256" key="1">
    <source>
        <dbReference type="ARBA" id="ARBA00008348"/>
    </source>
</evidence>
<dbReference type="NCBIfam" id="TIGR00093">
    <property type="entry name" value="pseudouridine synthase"/>
    <property type="match status" value="1"/>
</dbReference>
<dbReference type="SMART" id="SM00363">
    <property type="entry name" value="S4"/>
    <property type="match status" value="1"/>
</dbReference>
<comment type="caution">
    <text evidence="11">The sequence shown here is derived from an EMBL/GenBank/DDBJ whole genome shotgun (WGS) entry which is preliminary data.</text>
</comment>
<evidence type="ECO:0000313" key="11">
    <source>
        <dbReference type="EMBL" id="PDH40124.1"/>
    </source>
</evidence>
<dbReference type="Pfam" id="PF00849">
    <property type="entry name" value="PseudoU_synth_2"/>
    <property type="match status" value="1"/>
</dbReference>
<dbReference type="AlphaFoldDB" id="A0A2A5WVA2"/>
<comment type="similarity">
    <text evidence="1 8">Belongs to the pseudouridine synthase RsuA family.</text>
</comment>
<dbReference type="InterPro" id="IPR020103">
    <property type="entry name" value="PsdUridine_synth_cat_dom_sf"/>
</dbReference>
<sequence length="287" mass="32755">MTKTRRTRIRINVADSRKHHRSGKRSNGSGAGRQTSASEKLQKVLANLGLGSRRTLETWISEGRIRVNGKVATLGDRVSEDDQLQVDGRSVRRQQRKHRVILYNKPTGEICSRDDPEGRPHVFRRLPKLSQQRWIAVGRLDFNTSGLLLFTTDGALANRLMHPSTNIDREYAVRVNGEVTDEVLERLRDGVLLEDGLARFSDIQPGRDEDERDGTNQWYYVVLMEGRNREVRRLWESQGLSVSRLKRVRFGTLFIPSKIRAGQWIDLKGRDLDAVYALADLQAANTD</sequence>
<dbReference type="EC" id="5.4.99.-" evidence="8"/>
<dbReference type="PANTHER" id="PTHR47683">
    <property type="entry name" value="PSEUDOURIDINE SYNTHASE FAMILY PROTEIN-RELATED"/>
    <property type="match status" value="1"/>
</dbReference>
<evidence type="ECO:0000256" key="5">
    <source>
        <dbReference type="ARBA" id="ARBA00036944"/>
    </source>
</evidence>
<dbReference type="SUPFAM" id="SSF55174">
    <property type="entry name" value="Alpha-L RNA-binding motif"/>
    <property type="match status" value="1"/>
</dbReference>
<comment type="catalytic activity">
    <reaction evidence="5">
        <text>uridine(2605) in 23S rRNA = pseudouridine(2605) in 23S rRNA</text>
        <dbReference type="Rhea" id="RHEA:42520"/>
        <dbReference type="Rhea" id="RHEA-COMP:10095"/>
        <dbReference type="Rhea" id="RHEA-COMP:10096"/>
        <dbReference type="ChEBI" id="CHEBI:65314"/>
        <dbReference type="ChEBI" id="CHEBI:65315"/>
        <dbReference type="EC" id="5.4.99.22"/>
    </reaction>
</comment>
<dbReference type="Gene3D" id="3.10.290.10">
    <property type="entry name" value="RNA-binding S4 domain"/>
    <property type="match status" value="1"/>
</dbReference>
<evidence type="ECO:0000256" key="9">
    <source>
        <dbReference type="SAM" id="MobiDB-lite"/>
    </source>
</evidence>
<dbReference type="GO" id="GO:0003723">
    <property type="term" value="F:RNA binding"/>
    <property type="evidence" value="ECO:0007669"/>
    <property type="project" value="UniProtKB-KW"/>
</dbReference>
<dbReference type="CDD" id="cd00165">
    <property type="entry name" value="S4"/>
    <property type="match status" value="1"/>
</dbReference>
<feature type="region of interest" description="Disordered" evidence="9">
    <location>
        <begin position="13"/>
        <end position="38"/>
    </location>
</feature>
<protein>
    <recommendedName>
        <fullName evidence="8">Pseudouridine synthase</fullName>
        <ecNumber evidence="8">5.4.99.-</ecNumber>
    </recommendedName>
</protein>
<evidence type="ECO:0000313" key="12">
    <source>
        <dbReference type="Proteomes" id="UP000219327"/>
    </source>
</evidence>
<dbReference type="GO" id="GO:0005829">
    <property type="term" value="C:cytosol"/>
    <property type="evidence" value="ECO:0007669"/>
    <property type="project" value="UniProtKB-ARBA"/>
</dbReference>
<dbReference type="InterPro" id="IPR000748">
    <property type="entry name" value="PsdUridine_synth_RsuA/RluB/E/F"/>
</dbReference>
<dbReference type="Proteomes" id="UP000219327">
    <property type="component" value="Unassembled WGS sequence"/>
</dbReference>
<feature type="domain" description="RNA-binding S4" evidence="10">
    <location>
        <begin position="39"/>
        <end position="106"/>
    </location>
</feature>
<keyword evidence="3 7" id="KW-0694">RNA-binding</keyword>
<name>A0A2A5WVA2_9GAMM</name>
<proteinExistence type="inferred from homology"/>
<dbReference type="PROSITE" id="PS50889">
    <property type="entry name" value="S4"/>
    <property type="match status" value="1"/>
</dbReference>
<dbReference type="InterPro" id="IPR050343">
    <property type="entry name" value="RsuA_PseudoU_synthase"/>
</dbReference>
<gene>
    <name evidence="11" type="ORF">CNE99_04170</name>
</gene>
<evidence type="ECO:0000259" key="10">
    <source>
        <dbReference type="SMART" id="SM00363"/>
    </source>
</evidence>
<dbReference type="InterPro" id="IPR020094">
    <property type="entry name" value="TruA/RsuA/RluB/E/F_N"/>
</dbReference>
<dbReference type="FunFam" id="3.30.70.580:FF:000009">
    <property type="entry name" value="Pseudouridine synthase"/>
    <property type="match status" value="1"/>
</dbReference>
<dbReference type="CDD" id="cd02556">
    <property type="entry name" value="PseudoU_synth_RluB"/>
    <property type="match status" value="1"/>
</dbReference>
<evidence type="ECO:0000256" key="6">
    <source>
        <dbReference type="ARBA" id="ARBA00037383"/>
    </source>
</evidence>
<dbReference type="GO" id="GO:0000455">
    <property type="term" value="P:enzyme-directed rRNA pseudouridine synthesis"/>
    <property type="evidence" value="ECO:0007669"/>
    <property type="project" value="UniProtKB-ARBA"/>
</dbReference>
<dbReference type="Gene3D" id="3.30.70.1560">
    <property type="entry name" value="Alpha-L RNA-binding motif"/>
    <property type="match status" value="1"/>
</dbReference>
<feature type="compositionally biased region" description="Polar residues" evidence="9">
    <location>
        <begin position="25"/>
        <end position="38"/>
    </location>
</feature>
<evidence type="ECO:0000256" key="4">
    <source>
        <dbReference type="ARBA" id="ARBA00023235"/>
    </source>
</evidence>
<dbReference type="NCBIfam" id="NF007976">
    <property type="entry name" value="PRK10700.1"/>
    <property type="match status" value="1"/>
</dbReference>
<dbReference type="FunFam" id="3.30.70.1560:FF:000001">
    <property type="entry name" value="Pseudouridine synthase"/>
    <property type="match status" value="1"/>
</dbReference>